<organism evidence="2 3">
    <name type="scientific">Streptomyces chrestomyceticus</name>
    <dbReference type="NCBI Taxonomy" id="68185"/>
    <lineage>
        <taxon>Bacteria</taxon>
        <taxon>Bacillati</taxon>
        <taxon>Actinomycetota</taxon>
        <taxon>Actinomycetes</taxon>
        <taxon>Kitasatosporales</taxon>
        <taxon>Streptomycetaceae</taxon>
        <taxon>Streptomyces</taxon>
    </lineage>
</organism>
<proteinExistence type="predicted"/>
<dbReference type="RefSeq" id="WP_331787847.1">
    <property type="nucleotide sequence ID" value="NZ_JAVFKM010000011.1"/>
</dbReference>
<evidence type="ECO:0000313" key="2">
    <source>
        <dbReference type="EMBL" id="MEF3115869.1"/>
    </source>
</evidence>
<feature type="chain" id="PRO_5046316619" evidence="1">
    <location>
        <begin position="26"/>
        <end position="170"/>
    </location>
</feature>
<dbReference type="EMBL" id="JAVFKM010000011">
    <property type="protein sequence ID" value="MEF3115869.1"/>
    <property type="molecule type" value="Genomic_DNA"/>
</dbReference>
<sequence>MRAKKVAAAAAAVFTMSALAPAAHAAGQGWGNETPITSGPDAAKVIQTFDPNWRSQKVPLREGNSKFGRQHIAKGGSTGNKRNHELTSAAKALWVKAMENVKKGSFTHPFPGGTLSTYPYKTPGGYKRTMCVVDDANNFTFHGKNYGPRGIITAFWVDGHTGPSGCSKKG</sequence>
<protein>
    <submittedName>
        <fullName evidence="2">Uncharacterized protein</fullName>
    </submittedName>
</protein>
<keyword evidence="3" id="KW-1185">Reference proteome</keyword>
<accession>A0ABU7WXV3</accession>
<evidence type="ECO:0000256" key="1">
    <source>
        <dbReference type="SAM" id="SignalP"/>
    </source>
</evidence>
<dbReference type="Proteomes" id="UP001348265">
    <property type="component" value="Unassembled WGS sequence"/>
</dbReference>
<name>A0ABU7WXV3_9ACTN</name>
<gene>
    <name evidence="2" type="ORF">RB636_22065</name>
</gene>
<keyword evidence="1" id="KW-0732">Signal</keyword>
<comment type="caution">
    <text evidence="2">The sequence shown here is derived from an EMBL/GenBank/DDBJ whole genome shotgun (WGS) entry which is preliminary data.</text>
</comment>
<reference evidence="2 3" key="1">
    <citation type="submission" date="2023-08" db="EMBL/GenBank/DDBJ databases">
        <authorList>
            <person name="Sharma P."/>
            <person name="Verma V."/>
            <person name="Mohan M.K."/>
            <person name="Dubey A.K."/>
        </authorList>
    </citation>
    <scope>NUCLEOTIDE SEQUENCE [LARGE SCALE GENOMIC DNA]</scope>
    <source>
        <strain evidence="2 3">ADP4</strain>
    </source>
</reference>
<evidence type="ECO:0000313" key="3">
    <source>
        <dbReference type="Proteomes" id="UP001348265"/>
    </source>
</evidence>
<feature type="signal peptide" evidence="1">
    <location>
        <begin position="1"/>
        <end position="25"/>
    </location>
</feature>